<sequence length="680" mass="69528">MNKKIITILMALSLCISATACTKQSANTTSNTQVEATSATSEASKAPVISSINISSGESETVGAADTFIELSDKSTVQGNGATVENNQITITAAGTYSIKGTLSDGQIIVNAGDSDKVYIILNGVNITSSNSAPIYVKNSKKTIISLADGTQNTVTDGAEYKFESNSTDEPNSAIYSKSDLIFIGNGALSVKANYKNGITSKDDLKIQSGKITVDAVADGVKGKDSVIIVNGELNVTAGEDGVRSSNDSDVEKGYVLIEGGKINITATLDGIQAETNALIKDGDVTISSGGGSKNAVAKSEFGMGNGGPMNQGEMPTGDMPQGDFQGERPEPPEGGFKGQRLEGEMPEGVQGQMPQDTPSDDMSKQADSSTSEDETVSAKAIKAAANIVVEGGTITIDSSDDAFHSNNNLVVNAGDINVTSGDDGLHADSTLVINGGTTEITKSYEGIESQTITINDGKINLVASDDGLNASGGNDGSSVNGRVGQNSFGSTGNGLININGGYLTLDSTGDGIDSNGAIKMTGGTAIVNGPTNDGNGPLDYDSTFDMTGGYVVLAGSLGMAQAPSTSSTQNSIKVNLSKQEANTLVRIEDESGEELLTFAPAKQYASVVVSSPNIKTGSTYKAYIGGSIDSTATYGLYSGGNYTKGTEVGSAKVSSAVTEITQEGVTVRSGGMGGRGQRK</sequence>
<dbReference type="AlphaFoldDB" id="A0A173N071"/>
<reference evidence="3" key="1">
    <citation type="submission" date="2009-04" db="EMBL/GenBank/DDBJ databases">
        <title>Clostridium cellulovorans cellulosomal and noncellulosomal genes.</title>
        <authorList>
            <person name="Tamaru Y."/>
        </authorList>
    </citation>
    <scope>NUCLEOTIDE SEQUENCE</scope>
</reference>
<dbReference type="InterPro" id="IPR025584">
    <property type="entry name" value="Cthe_2159"/>
</dbReference>
<dbReference type="Pfam" id="PF14262">
    <property type="entry name" value="Cthe_2159"/>
    <property type="match status" value="1"/>
</dbReference>
<feature type="region of interest" description="Disordered" evidence="1">
    <location>
        <begin position="298"/>
        <end position="378"/>
    </location>
</feature>
<name>A0A173N071_CLOCL</name>
<accession>A0A173N071</accession>
<evidence type="ECO:0000313" key="3">
    <source>
        <dbReference type="EMBL" id="BAV13060.1"/>
    </source>
</evidence>
<organism evidence="3">
    <name type="scientific">Clostridium cellulovorans</name>
    <dbReference type="NCBI Taxonomy" id="1493"/>
    <lineage>
        <taxon>Bacteria</taxon>
        <taxon>Bacillati</taxon>
        <taxon>Bacillota</taxon>
        <taxon>Clostridia</taxon>
        <taxon>Eubacteriales</taxon>
        <taxon>Clostridiaceae</taxon>
        <taxon>Clostridium</taxon>
    </lineage>
</organism>
<protein>
    <submittedName>
        <fullName evidence="3">Dockerin type I cellulosome enzyme</fullName>
    </submittedName>
</protein>
<feature type="chain" id="PRO_5039323237" evidence="2">
    <location>
        <begin position="21"/>
        <end position="680"/>
    </location>
</feature>
<dbReference type="EMBL" id="AB499161">
    <property type="protein sequence ID" value="BAV13060.1"/>
    <property type="molecule type" value="Genomic_DNA"/>
</dbReference>
<dbReference type="OMA" id="NDARISF"/>
<keyword evidence="2" id="KW-0732">Signal</keyword>
<evidence type="ECO:0000256" key="1">
    <source>
        <dbReference type="SAM" id="MobiDB-lite"/>
    </source>
</evidence>
<evidence type="ECO:0000256" key="2">
    <source>
        <dbReference type="SAM" id="SignalP"/>
    </source>
</evidence>
<feature type="signal peptide" evidence="2">
    <location>
        <begin position="1"/>
        <end position="20"/>
    </location>
</feature>
<proteinExistence type="predicted"/>
<dbReference type="PROSITE" id="PS51257">
    <property type="entry name" value="PROKAR_LIPOPROTEIN"/>
    <property type="match status" value="1"/>
</dbReference>
<gene>
    <name evidence="3" type="primary">Ukcg4</name>
</gene>